<sequence length="166" mass="18399">MGLRGFALSDPRPHLGERPRDIEEYLRRPLSPVPTPPRGSPLAFASTDHQLPPSSGPGAISKKEHHYWRSRQDCVSGPRRRGLHYGIGGQRLDAALVEPSKEKTGPPSSLKIGPPSYFVVAELPLTRCRPTPARNARVYSSDIIFVPDYSEERAASVIQRQSLTLR</sequence>
<dbReference type="Proteomes" id="UP000805193">
    <property type="component" value="Unassembled WGS sequence"/>
</dbReference>
<organism evidence="1 2">
    <name type="scientific">Ixodes persulcatus</name>
    <name type="common">Taiga tick</name>
    <dbReference type="NCBI Taxonomy" id="34615"/>
    <lineage>
        <taxon>Eukaryota</taxon>
        <taxon>Metazoa</taxon>
        <taxon>Ecdysozoa</taxon>
        <taxon>Arthropoda</taxon>
        <taxon>Chelicerata</taxon>
        <taxon>Arachnida</taxon>
        <taxon>Acari</taxon>
        <taxon>Parasitiformes</taxon>
        <taxon>Ixodida</taxon>
        <taxon>Ixodoidea</taxon>
        <taxon>Ixodidae</taxon>
        <taxon>Ixodinae</taxon>
        <taxon>Ixodes</taxon>
    </lineage>
</organism>
<accession>A0AC60Q8F8</accession>
<evidence type="ECO:0000313" key="1">
    <source>
        <dbReference type="EMBL" id="KAG0430228.1"/>
    </source>
</evidence>
<protein>
    <submittedName>
        <fullName evidence="1">Uncharacterized protein</fullName>
    </submittedName>
</protein>
<reference evidence="1 2" key="1">
    <citation type="journal article" date="2020" name="Cell">
        <title>Large-Scale Comparative Analyses of Tick Genomes Elucidate Their Genetic Diversity and Vector Capacities.</title>
        <authorList>
            <consortium name="Tick Genome and Microbiome Consortium (TIGMIC)"/>
            <person name="Jia N."/>
            <person name="Wang J."/>
            <person name="Shi W."/>
            <person name="Du L."/>
            <person name="Sun Y."/>
            <person name="Zhan W."/>
            <person name="Jiang J.F."/>
            <person name="Wang Q."/>
            <person name="Zhang B."/>
            <person name="Ji P."/>
            <person name="Bell-Sakyi L."/>
            <person name="Cui X.M."/>
            <person name="Yuan T.T."/>
            <person name="Jiang B.G."/>
            <person name="Yang W.F."/>
            <person name="Lam T.T."/>
            <person name="Chang Q.C."/>
            <person name="Ding S.J."/>
            <person name="Wang X.J."/>
            <person name="Zhu J.G."/>
            <person name="Ruan X.D."/>
            <person name="Zhao L."/>
            <person name="Wei J.T."/>
            <person name="Ye R.Z."/>
            <person name="Que T.C."/>
            <person name="Du C.H."/>
            <person name="Zhou Y.H."/>
            <person name="Cheng J.X."/>
            <person name="Dai P.F."/>
            <person name="Guo W.B."/>
            <person name="Han X.H."/>
            <person name="Huang E.J."/>
            <person name="Li L.F."/>
            <person name="Wei W."/>
            <person name="Gao Y.C."/>
            <person name="Liu J.Z."/>
            <person name="Shao H.Z."/>
            <person name="Wang X."/>
            <person name="Wang C.C."/>
            <person name="Yang T.C."/>
            <person name="Huo Q.B."/>
            <person name="Li W."/>
            <person name="Chen H.Y."/>
            <person name="Chen S.E."/>
            <person name="Zhou L.G."/>
            <person name="Ni X.B."/>
            <person name="Tian J.H."/>
            <person name="Sheng Y."/>
            <person name="Liu T."/>
            <person name="Pan Y.S."/>
            <person name="Xia L.Y."/>
            <person name="Li J."/>
            <person name="Zhao F."/>
            <person name="Cao W.C."/>
        </authorList>
    </citation>
    <scope>NUCLEOTIDE SEQUENCE [LARGE SCALE GENOMIC DNA]</scope>
    <source>
        <strain evidence="1">Iper-2018</strain>
    </source>
</reference>
<name>A0AC60Q8F8_IXOPE</name>
<keyword evidence="2" id="KW-1185">Reference proteome</keyword>
<evidence type="ECO:0000313" key="2">
    <source>
        <dbReference type="Proteomes" id="UP000805193"/>
    </source>
</evidence>
<dbReference type="EMBL" id="JABSTQ010009341">
    <property type="protein sequence ID" value="KAG0430228.1"/>
    <property type="molecule type" value="Genomic_DNA"/>
</dbReference>
<proteinExistence type="predicted"/>
<comment type="caution">
    <text evidence="1">The sequence shown here is derived from an EMBL/GenBank/DDBJ whole genome shotgun (WGS) entry which is preliminary data.</text>
</comment>
<gene>
    <name evidence="1" type="ORF">HPB47_022865</name>
</gene>